<keyword evidence="3" id="KW-1185">Reference proteome</keyword>
<sequence length="71" mass="7324">MWTDWAKAAKDGSLNTSLKEFEAKEFGVSDSEASPTSAPARTAAAEVTTVPAGQPSVAEAPRAEEAPKTSS</sequence>
<dbReference type="AlphaFoldDB" id="A0A1Q9CJ13"/>
<feature type="compositionally biased region" description="Low complexity" evidence="1">
    <location>
        <begin position="31"/>
        <end position="52"/>
    </location>
</feature>
<evidence type="ECO:0000313" key="2">
    <source>
        <dbReference type="EMBL" id="OLP82929.1"/>
    </source>
</evidence>
<proteinExistence type="predicted"/>
<evidence type="ECO:0000256" key="1">
    <source>
        <dbReference type="SAM" id="MobiDB-lite"/>
    </source>
</evidence>
<gene>
    <name evidence="2" type="ORF">AK812_SmicGene36375</name>
</gene>
<accession>A0A1Q9CJ13</accession>
<dbReference type="EMBL" id="LSRX01001155">
    <property type="protein sequence ID" value="OLP82929.1"/>
    <property type="molecule type" value="Genomic_DNA"/>
</dbReference>
<protein>
    <submittedName>
        <fullName evidence="2">Uncharacterized protein</fullName>
    </submittedName>
</protein>
<comment type="caution">
    <text evidence="2">The sequence shown here is derived from an EMBL/GenBank/DDBJ whole genome shotgun (WGS) entry which is preliminary data.</text>
</comment>
<organism evidence="2 3">
    <name type="scientific">Symbiodinium microadriaticum</name>
    <name type="common">Dinoflagellate</name>
    <name type="synonym">Zooxanthella microadriatica</name>
    <dbReference type="NCBI Taxonomy" id="2951"/>
    <lineage>
        <taxon>Eukaryota</taxon>
        <taxon>Sar</taxon>
        <taxon>Alveolata</taxon>
        <taxon>Dinophyceae</taxon>
        <taxon>Suessiales</taxon>
        <taxon>Symbiodiniaceae</taxon>
        <taxon>Symbiodinium</taxon>
    </lineage>
</organism>
<feature type="compositionally biased region" description="Basic and acidic residues" evidence="1">
    <location>
        <begin position="61"/>
        <end position="71"/>
    </location>
</feature>
<name>A0A1Q9CJ13_SYMMI</name>
<dbReference type="Proteomes" id="UP000186817">
    <property type="component" value="Unassembled WGS sequence"/>
</dbReference>
<evidence type="ECO:0000313" key="3">
    <source>
        <dbReference type="Proteomes" id="UP000186817"/>
    </source>
</evidence>
<reference evidence="2 3" key="1">
    <citation type="submission" date="2016-02" db="EMBL/GenBank/DDBJ databases">
        <title>Genome analysis of coral dinoflagellate symbionts highlights evolutionary adaptations to a symbiotic lifestyle.</title>
        <authorList>
            <person name="Aranda M."/>
            <person name="Li Y."/>
            <person name="Liew Y.J."/>
            <person name="Baumgarten S."/>
            <person name="Simakov O."/>
            <person name="Wilson M."/>
            <person name="Piel J."/>
            <person name="Ashoor H."/>
            <person name="Bougouffa S."/>
            <person name="Bajic V.B."/>
            <person name="Ryu T."/>
            <person name="Ravasi T."/>
            <person name="Bayer T."/>
            <person name="Micklem G."/>
            <person name="Kim H."/>
            <person name="Bhak J."/>
            <person name="Lajeunesse T.C."/>
            <person name="Voolstra C.R."/>
        </authorList>
    </citation>
    <scope>NUCLEOTIDE SEQUENCE [LARGE SCALE GENOMIC DNA]</scope>
    <source>
        <strain evidence="2 3">CCMP2467</strain>
    </source>
</reference>
<feature type="region of interest" description="Disordered" evidence="1">
    <location>
        <begin position="25"/>
        <end position="71"/>
    </location>
</feature>